<sequence>MYHPPLSASHVVELRLLASALAYLGVYQDVEFIHKLLAIVATNGHQYYGEPIAAEDGDLRQHETFQSSEAPKTALFLFGSKIAHSCQPNLSYTSKTPDGVLEYKVIRPIAMGDLACISYIEDLFETPTHKRREILSLTKSFLCECPRCTGPDFCRFIRCTDCNVKIVPCHYDCQGNASWTCPDCGVQDGMERKEQGFVHRLEHLKPRRAEEPFRPLQDLVKDATAQLSPSHHVTIQALDMFARLSASKANDSWPGWMDLE</sequence>
<protein>
    <recommendedName>
        <fullName evidence="3">SET domain-containing protein</fullName>
    </recommendedName>
</protein>
<reference evidence="1" key="2">
    <citation type="submission" date="2021-04" db="EMBL/GenBank/DDBJ databases">
        <authorList>
            <person name="Podell S."/>
        </authorList>
    </citation>
    <scope>NUCLEOTIDE SEQUENCE</scope>
    <source>
        <strain evidence="1">Hildebrandi</strain>
    </source>
</reference>
<dbReference type="AlphaFoldDB" id="A0A9K3PT05"/>
<reference evidence="1" key="1">
    <citation type="journal article" date="2021" name="Sci. Rep.">
        <title>Diploid genomic architecture of Nitzschia inconspicua, an elite biomass production diatom.</title>
        <authorList>
            <person name="Oliver A."/>
            <person name="Podell S."/>
            <person name="Pinowska A."/>
            <person name="Traller J.C."/>
            <person name="Smith S.R."/>
            <person name="McClure R."/>
            <person name="Beliaev A."/>
            <person name="Bohutskyi P."/>
            <person name="Hill E.A."/>
            <person name="Rabines A."/>
            <person name="Zheng H."/>
            <person name="Allen L.Z."/>
            <person name="Kuo A."/>
            <person name="Grigoriev I.V."/>
            <person name="Allen A.E."/>
            <person name="Hazlebeck D."/>
            <person name="Allen E.E."/>
        </authorList>
    </citation>
    <scope>NUCLEOTIDE SEQUENCE</scope>
    <source>
        <strain evidence="1">Hildebrandi</strain>
    </source>
</reference>
<name>A0A9K3PT05_9STRA</name>
<organism evidence="1 2">
    <name type="scientific">Nitzschia inconspicua</name>
    <dbReference type="NCBI Taxonomy" id="303405"/>
    <lineage>
        <taxon>Eukaryota</taxon>
        <taxon>Sar</taxon>
        <taxon>Stramenopiles</taxon>
        <taxon>Ochrophyta</taxon>
        <taxon>Bacillariophyta</taxon>
        <taxon>Bacillariophyceae</taxon>
        <taxon>Bacillariophycidae</taxon>
        <taxon>Bacillariales</taxon>
        <taxon>Bacillariaceae</taxon>
        <taxon>Nitzschia</taxon>
    </lineage>
</organism>
<dbReference type="PANTHER" id="PTHR46455:SF5">
    <property type="entry name" value="SET AND MYND DOMAIN CONTAINING, ARTHROPOD-SPECIFIC, MEMBER 4, ISOFORM A"/>
    <property type="match status" value="1"/>
</dbReference>
<dbReference type="PANTHER" id="PTHR46455">
    <property type="entry name" value="SET AND MYND DOMAIN CONTAINING, ARTHROPOD-SPECIFIC, MEMBER 4, ISOFORM A"/>
    <property type="match status" value="1"/>
</dbReference>
<keyword evidence="2" id="KW-1185">Reference proteome</keyword>
<accession>A0A9K3PT05</accession>
<dbReference type="Proteomes" id="UP000693970">
    <property type="component" value="Unassembled WGS sequence"/>
</dbReference>
<dbReference type="CDD" id="cd20071">
    <property type="entry name" value="SET_SMYD"/>
    <property type="match status" value="1"/>
</dbReference>
<dbReference type="OrthoDB" id="5984008at2759"/>
<dbReference type="EMBL" id="JAGRRH010000014">
    <property type="protein sequence ID" value="KAG7358331.1"/>
    <property type="molecule type" value="Genomic_DNA"/>
</dbReference>
<evidence type="ECO:0000313" key="1">
    <source>
        <dbReference type="EMBL" id="KAG7358331.1"/>
    </source>
</evidence>
<evidence type="ECO:0000313" key="2">
    <source>
        <dbReference type="Proteomes" id="UP000693970"/>
    </source>
</evidence>
<proteinExistence type="predicted"/>
<dbReference type="InterPro" id="IPR053010">
    <property type="entry name" value="SET_SmydA-8"/>
</dbReference>
<evidence type="ECO:0008006" key="3">
    <source>
        <dbReference type="Google" id="ProtNLM"/>
    </source>
</evidence>
<comment type="caution">
    <text evidence="1">The sequence shown here is derived from an EMBL/GenBank/DDBJ whole genome shotgun (WGS) entry which is preliminary data.</text>
</comment>
<gene>
    <name evidence="1" type="ORF">IV203_014919</name>
</gene>